<reference evidence="3" key="1">
    <citation type="submission" date="2016-10" db="EMBL/GenBank/DDBJ databases">
        <authorList>
            <person name="Varghese N."/>
            <person name="Submissions S."/>
        </authorList>
    </citation>
    <scope>NUCLEOTIDE SEQUENCE [LARGE SCALE GENOMIC DNA]</scope>
    <source>
        <strain evidence="3">KHC7</strain>
    </source>
</reference>
<dbReference type="AlphaFoldDB" id="A0A1G7LZX5"/>
<keyword evidence="1" id="KW-1133">Transmembrane helix</keyword>
<dbReference type="Proteomes" id="UP000199355">
    <property type="component" value="Unassembled WGS sequence"/>
</dbReference>
<name>A0A1G7LZX5_9BACT</name>
<evidence type="ECO:0000313" key="2">
    <source>
        <dbReference type="EMBL" id="SDF54934.1"/>
    </source>
</evidence>
<accession>A0A1G7LZX5</accession>
<feature type="transmembrane region" description="Helical" evidence="1">
    <location>
        <begin position="12"/>
        <end position="31"/>
    </location>
</feature>
<proteinExistence type="predicted"/>
<sequence length="115" mass="12524">MNSYRQSLYAGLIRVLANLTMVAAVFVAMYMASHSAAASELVFSAWFFGISVPAWVAAFWLTRLVRRRWPAVGQSLVELPGHGKSLVRWQVAEPAPQALPARGRPSLSIRPGSAA</sequence>
<evidence type="ECO:0000313" key="3">
    <source>
        <dbReference type="Proteomes" id="UP000199355"/>
    </source>
</evidence>
<organism evidence="2 3">
    <name type="scientific">Desulfovibrio legallii</name>
    <dbReference type="NCBI Taxonomy" id="571438"/>
    <lineage>
        <taxon>Bacteria</taxon>
        <taxon>Pseudomonadati</taxon>
        <taxon>Thermodesulfobacteriota</taxon>
        <taxon>Desulfovibrionia</taxon>
        <taxon>Desulfovibrionales</taxon>
        <taxon>Desulfovibrionaceae</taxon>
        <taxon>Desulfovibrio</taxon>
    </lineage>
</organism>
<dbReference type="RefSeq" id="WP_257243149.1">
    <property type="nucleotide sequence ID" value="NZ_FNBX01000007.1"/>
</dbReference>
<dbReference type="STRING" id="571438.SAMN05192586_10788"/>
<protein>
    <submittedName>
        <fullName evidence="2">Uncharacterized protein</fullName>
    </submittedName>
</protein>
<keyword evidence="3" id="KW-1185">Reference proteome</keyword>
<feature type="transmembrane region" description="Helical" evidence="1">
    <location>
        <begin position="43"/>
        <end position="61"/>
    </location>
</feature>
<keyword evidence="1" id="KW-0472">Membrane</keyword>
<dbReference type="EMBL" id="FNBX01000007">
    <property type="protein sequence ID" value="SDF54934.1"/>
    <property type="molecule type" value="Genomic_DNA"/>
</dbReference>
<gene>
    <name evidence="2" type="ORF">SAMN05192586_10788</name>
</gene>
<evidence type="ECO:0000256" key="1">
    <source>
        <dbReference type="SAM" id="Phobius"/>
    </source>
</evidence>
<keyword evidence="1" id="KW-0812">Transmembrane</keyword>